<evidence type="ECO:0000256" key="6">
    <source>
        <dbReference type="RuleBase" id="RU363042"/>
    </source>
</evidence>
<feature type="transmembrane region" description="Helical" evidence="6">
    <location>
        <begin position="204"/>
        <end position="232"/>
    </location>
</feature>
<proteinExistence type="inferred from homology"/>
<feature type="transmembrane region" description="Helical" evidence="6">
    <location>
        <begin position="284"/>
        <end position="307"/>
    </location>
</feature>
<organism evidence="8 9">
    <name type="scientific">Candidatus Alloenteromonas pullicola</name>
    <dbReference type="NCBI Taxonomy" id="2840784"/>
    <lineage>
        <taxon>Bacteria</taxon>
        <taxon>Bacillati</taxon>
        <taxon>Bacillota</taxon>
        <taxon>Bacillota incertae sedis</taxon>
        <taxon>Candidatus Alloenteromonas</taxon>
    </lineage>
</organism>
<feature type="transmembrane region" description="Helical" evidence="6">
    <location>
        <begin position="372"/>
        <end position="393"/>
    </location>
</feature>
<feature type="compositionally biased region" description="Basic and acidic residues" evidence="7">
    <location>
        <begin position="456"/>
        <end position="465"/>
    </location>
</feature>
<comment type="caution">
    <text evidence="8">The sequence shown here is derived from an EMBL/GenBank/DDBJ whole genome shotgun (WGS) entry which is preliminary data.</text>
</comment>
<evidence type="ECO:0000256" key="1">
    <source>
        <dbReference type="ARBA" id="ARBA00004651"/>
    </source>
</evidence>
<keyword evidence="6" id="KW-0808">Transferase</keyword>
<dbReference type="Proteomes" id="UP000824070">
    <property type="component" value="Unassembled WGS sequence"/>
</dbReference>
<dbReference type="GO" id="GO:0046677">
    <property type="term" value="P:response to antibiotic"/>
    <property type="evidence" value="ECO:0007669"/>
    <property type="project" value="UniProtKB-KW"/>
</dbReference>
<feature type="compositionally biased region" description="Basic and acidic residues" evidence="7">
    <location>
        <begin position="15"/>
        <end position="24"/>
    </location>
</feature>
<dbReference type="InterPro" id="IPR022791">
    <property type="entry name" value="L-PG_synthase/AglD"/>
</dbReference>
<dbReference type="GO" id="GO:0005886">
    <property type="term" value="C:plasma membrane"/>
    <property type="evidence" value="ECO:0007669"/>
    <property type="project" value="UniProtKB-SubCell"/>
</dbReference>
<comment type="subcellular location">
    <subcellularLocation>
        <location evidence="1 6">Cell membrane</location>
        <topology evidence="1 6">Multi-pass membrane protein</topology>
    </subcellularLocation>
</comment>
<dbReference type="NCBIfam" id="TIGR00374">
    <property type="entry name" value="flippase-like domain"/>
    <property type="match status" value="1"/>
</dbReference>
<evidence type="ECO:0000256" key="7">
    <source>
        <dbReference type="SAM" id="MobiDB-lite"/>
    </source>
</evidence>
<dbReference type="AlphaFoldDB" id="A0A9D1S1V9"/>
<evidence type="ECO:0000256" key="2">
    <source>
        <dbReference type="ARBA" id="ARBA00022475"/>
    </source>
</evidence>
<feature type="transmembrane region" description="Helical" evidence="6">
    <location>
        <begin position="91"/>
        <end position="115"/>
    </location>
</feature>
<accession>A0A9D1S1V9</accession>
<reference evidence="8" key="1">
    <citation type="submission" date="2020-10" db="EMBL/GenBank/DDBJ databases">
        <authorList>
            <person name="Gilroy R."/>
        </authorList>
    </citation>
    <scope>NUCLEOTIDE SEQUENCE</scope>
    <source>
        <strain evidence="8">ChiGjej1B1-22543</strain>
    </source>
</reference>
<dbReference type="EMBL" id="DVMV01000011">
    <property type="protein sequence ID" value="HIU44944.1"/>
    <property type="molecule type" value="Genomic_DNA"/>
</dbReference>
<dbReference type="Pfam" id="PF03706">
    <property type="entry name" value="LPG_synthase_TM"/>
    <property type="match status" value="1"/>
</dbReference>
<feature type="compositionally biased region" description="Acidic residues" evidence="7">
    <location>
        <begin position="422"/>
        <end position="436"/>
    </location>
</feature>
<comment type="similarity">
    <text evidence="6">Belongs to the LPG synthase family.</text>
</comment>
<keyword evidence="5 6" id="KW-0472">Membrane</keyword>
<keyword evidence="4 6" id="KW-1133">Transmembrane helix</keyword>
<keyword evidence="3 6" id="KW-0812">Transmembrane</keyword>
<evidence type="ECO:0000313" key="9">
    <source>
        <dbReference type="Proteomes" id="UP000824070"/>
    </source>
</evidence>
<protein>
    <recommendedName>
        <fullName evidence="6">Phosphatidylglycerol lysyltransferase</fullName>
        <ecNumber evidence="6">2.3.2.3</ecNumber>
    </recommendedName>
    <alternativeName>
        <fullName evidence="6">Lysylphosphatidylglycerol synthase</fullName>
    </alternativeName>
</protein>
<keyword evidence="6" id="KW-0046">Antibiotic resistance</keyword>
<dbReference type="GO" id="GO:0006629">
    <property type="term" value="P:lipid metabolic process"/>
    <property type="evidence" value="ECO:0007669"/>
    <property type="project" value="UniProtKB-KW"/>
</dbReference>
<feature type="transmembrane region" description="Helical" evidence="6">
    <location>
        <begin position="345"/>
        <end position="366"/>
    </location>
</feature>
<feature type="region of interest" description="Disordered" evidence="7">
    <location>
        <begin position="1"/>
        <end position="24"/>
    </location>
</feature>
<comment type="function">
    <text evidence="6">Catalyzes the transfer of a lysyl group from L-lysyl-tRNA(Lys) to membrane-bound phosphatidylglycerol (PG), which produces lysylphosphatidylglycerol (LPG), a major component of the bacterial membrane with a positive net charge. LPG synthesis contributes to bacterial virulence as it is involved in the resistance mechanism against cationic antimicrobial peptides (CAMP) produces by the host's immune system (defensins, cathelicidins) and by the competing microorganisms.</text>
</comment>
<dbReference type="PANTHER" id="PTHR37693:SF1">
    <property type="entry name" value="INTEGRAL MEMBRANE PROTEIN"/>
    <property type="match status" value="1"/>
</dbReference>
<feature type="transmembrane region" description="Helical" evidence="6">
    <location>
        <begin position="51"/>
        <end position="71"/>
    </location>
</feature>
<reference evidence="8" key="2">
    <citation type="journal article" date="2021" name="PeerJ">
        <title>Extensive microbial diversity within the chicken gut microbiome revealed by metagenomics and culture.</title>
        <authorList>
            <person name="Gilroy R."/>
            <person name="Ravi A."/>
            <person name="Getino M."/>
            <person name="Pursley I."/>
            <person name="Horton D.L."/>
            <person name="Alikhan N.F."/>
            <person name="Baker D."/>
            <person name="Gharbi K."/>
            <person name="Hall N."/>
            <person name="Watson M."/>
            <person name="Adriaenssens E.M."/>
            <person name="Foster-Nyarko E."/>
            <person name="Jarju S."/>
            <person name="Secka A."/>
            <person name="Antonio M."/>
            <person name="Oren A."/>
            <person name="Chaudhuri R.R."/>
            <person name="La Ragione R."/>
            <person name="Hildebrand F."/>
            <person name="Pallen M.J."/>
        </authorList>
    </citation>
    <scope>NUCLEOTIDE SEQUENCE</scope>
    <source>
        <strain evidence="8">ChiGjej1B1-22543</strain>
    </source>
</reference>
<keyword evidence="2" id="KW-1003">Cell membrane</keyword>
<evidence type="ECO:0000313" key="8">
    <source>
        <dbReference type="EMBL" id="HIU44944.1"/>
    </source>
</evidence>
<name>A0A9D1S1V9_9FIRM</name>
<sequence>MKPSEKPRKKPAKPKAVDAQEEVRRAEEREKINAQLLALGNPKGKATKKNIISGIVLLVMMIIMVLSVMLSTSELSEIGKTIGKIGQGSNYVWLIGGFIAALVFFLLYPLSLLILSKSFDPKSSSSDAYLIGAGEHFFNGITPFAAGGQPIQIYEFSKKGMKPGVATGLVLTNFILYLTVLNAYEILAFIYWEDINQAIIASGWNYWAVISVAILGYVFNLGFLAFIIALGVSKRLADWLVSVARWLCRFKLIGKFLTPAIPRFEIYCSNVQSTIRGVFHHKKAVLAAIAIKIVVYGIYFALPYFIINAVGQNLPPTKIFETMMVTSFASSAVCWVPTPGGTGGIEFAFSIAVGAVLPGIADLAAVGNSISLIWRLLTFYFVLLLSLAAVIVFESGFQIKLKKDVARSEKKKEELLQKLEELDAESAQEEASDALPEESPSPETGNADPSPGTAQDPEKQKEKAE</sequence>
<dbReference type="GO" id="GO:0050071">
    <property type="term" value="F:phosphatidylglycerol lysyltransferase activity"/>
    <property type="evidence" value="ECO:0007669"/>
    <property type="project" value="UniProtKB-EC"/>
</dbReference>
<comment type="catalytic activity">
    <reaction evidence="6">
        <text>L-lysyl-tRNA(Lys) + a 1,2-diacyl-sn-glycero-3-phospho-(1'-sn-glycerol) = a 1,2-diacyl-sn-glycero-3-phospho-1'-(3'-O-L-lysyl)-sn-glycerol + tRNA(Lys)</text>
        <dbReference type="Rhea" id="RHEA:10668"/>
        <dbReference type="Rhea" id="RHEA-COMP:9696"/>
        <dbReference type="Rhea" id="RHEA-COMP:9697"/>
        <dbReference type="ChEBI" id="CHEBI:64716"/>
        <dbReference type="ChEBI" id="CHEBI:75792"/>
        <dbReference type="ChEBI" id="CHEBI:78442"/>
        <dbReference type="ChEBI" id="CHEBI:78529"/>
        <dbReference type="EC" id="2.3.2.3"/>
    </reaction>
</comment>
<dbReference type="EC" id="2.3.2.3" evidence="6"/>
<feature type="transmembrane region" description="Helical" evidence="6">
    <location>
        <begin position="168"/>
        <end position="192"/>
    </location>
</feature>
<evidence type="ECO:0000256" key="4">
    <source>
        <dbReference type="ARBA" id="ARBA00022989"/>
    </source>
</evidence>
<gene>
    <name evidence="6" type="primary">mprF</name>
    <name evidence="8" type="ORF">IAC52_01460</name>
</gene>
<evidence type="ECO:0000256" key="5">
    <source>
        <dbReference type="ARBA" id="ARBA00023136"/>
    </source>
</evidence>
<dbReference type="PANTHER" id="PTHR37693">
    <property type="entry name" value="PHOSPHATIDYLGLYCEROL LYSYLTRANSFERASE"/>
    <property type="match status" value="1"/>
</dbReference>
<evidence type="ECO:0000256" key="3">
    <source>
        <dbReference type="ARBA" id="ARBA00022692"/>
    </source>
</evidence>
<feature type="region of interest" description="Disordered" evidence="7">
    <location>
        <begin position="417"/>
        <end position="465"/>
    </location>
</feature>
<keyword evidence="6" id="KW-0443">Lipid metabolism</keyword>